<evidence type="ECO:0000313" key="2">
    <source>
        <dbReference type="EMBL" id="AKD24678.1"/>
    </source>
</evidence>
<reference evidence="2 3" key="1">
    <citation type="submission" date="2014-03" db="EMBL/GenBank/DDBJ databases">
        <title>Genome of Polynucleobacter strain MWH-MoK4.</title>
        <authorList>
            <person name="Hahn M.W."/>
        </authorList>
    </citation>
    <scope>NUCLEOTIDE SEQUENCE [LARGE SCALE GENOMIC DNA]</scope>
    <source>
        <strain evidence="2 3">MWH-MoK4</strain>
    </source>
</reference>
<organism evidence="2 3">
    <name type="scientific">Polynucleobacter duraquae</name>
    <dbReference type="NCBI Taxonomy" id="1835254"/>
    <lineage>
        <taxon>Bacteria</taxon>
        <taxon>Pseudomonadati</taxon>
        <taxon>Pseudomonadota</taxon>
        <taxon>Betaproteobacteria</taxon>
        <taxon>Burkholderiales</taxon>
        <taxon>Burkholderiaceae</taxon>
        <taxon>Polynucleobacter</taxon>
    </lineage>
</organism>
<protein>
    <submittedName>
        <fullName evidence="2">Acyl carrier protein</fullName>
    </submittedName>
</protein>
<dbReference type="KEGG" id="pdq:CL55_00003450"/>
<dbReference type="HOGENOM" id="CLU_108696_20_1_4"/>
<dbReference type="Proteomes" id="UP000061135">
    <property type="component" value="Chromosome"/>
</dbReference>
<dbReference type="InterPro" id="IPR036736">
    <property type="entry name" value="ACP-like_sf"/>
</dbReference>
<dbReference type="EMBL" id="CP007501">
    <property type="protein sequence ID" value="AKD24678.1"/>
    <property type="molecule type" value="Genomic_DNA"/>
</dbReference>
<dbReference type="Pfam" id="PF00550">
    <property type="entry name" value="PP-binding"/>
    <property type="match status" value="1"/>
</dbReference>
<accession>A0A0E3V0K7</accession>
<feature type="domain" description="Carrier" evidence="1">
    <location>
        <begin position="8"/>
        <end position="59"/>
    </location>
</feature>
<dbReference type="InterPro" id="IPR009081">
    <property type="entry name" value="PP-bd_ACP"/>
</dbReference>
<dbReference type="SUPFAM" id="SSF47336">
    <property type="entry name" value="ACP-like"/>
    <property type="match status" value="1"/>
</dbReference>
<name>A0A0E3V0K7_9BURK</name>
<dbReference type="STRING" id="1835254.CL55_00003450"/>
<keyword evidence="3" id="KW-1185">Reference proteome</keyword>
<dbReference type="RefSeq" id="WP_046329606.1">
    <property type="nucleotide sequence ID" value="NZ_CP007501.1"/>
</dbReference>
<sequence>MINNEILLKNTVAKVLGVNLDDINDDSSMDNLHEWDSVKHLNLVLAIEEVFGISMTEEQSLEMLSFPLIKLVLSEHNINF</sequence>
<evidence type="ECO:0000313" key="3">
    <source>
        <dbReference type="Proteomes" id="UP000061135"/>
    </source>
</evidence>
<dbReference type="OrthoDB" id="5326335at2"/>
<gene>
    <name evidence="2" type="ORF">CL55_00003450</name>
</gene>
<dbReference type="PATRIC" id="fig|576611.7.peg.347"/>
<evidence type="ECO:0000259" key="1">
    <source>
        <dbReference type="Pfam" id="PF00550"/>
    </source>
</evidence>
<dbReference type="Gene3D" id="1.10.1200.10">
    <property type="entry name" value="ACP-like"/>
    <property type="match status" value="1"/>
</dbReference>
<dbReference type="AlphaFoldDB" id="A0A0E3V0K7"/>
<proteinExistence type="predicted"/>